<organism evidence="4">
    <name type="scientific">bioreactor metagenome</name>
    <dbReference type="NCBI Taxonomy" id="1076179"/>
    <lineage>
        <taxon>unclassified sequences</taxon>
        <taxon>metagenomes</taxon>
        <taxon>ecological metagenomes</taxon>
    </lineage>
</organism>
<dbReference type="Gene3D" id="1.10.246.180">
    <property type="match status" value="1"/>
</dbReference>
<protein>
    <recommendedName>
        <fullName evidence="3">Cyclic nucleotide phosphodiesterase C-terminal domain-containing protein</fullName>
    </recommendedName>
</protein>
<comment type="caution">
    <text evidence="4">The sequence shown here is derived from an EMBL/GenBank/DDBJ whole genome shotgun (WGS) entry which is preliminary data.</text>
</comment>
<evidence type="ECO:0000313" key="4">
    <source>
        <dbReference type="EMBL" id="MPM45394.1"/>
    </source>
</evidence>
<dbReference type="Gene3D" id="3.60.21.10">
    <property type="match status" value="1"/>
</dbReference>
<keyword evidence="2" id="KW-0378">Hydrolase</keyword>
<dbReference type="SUPFAM" id="SSF56300">
    <property type="entry name" value="Metallo-dependent phosphatases"/>
    <property type="match status" value="1"/>
</dbReference>
<dbReference type="PANTHER" id="PTHR42988">
    <property type="entry name" value="PHOSPHOHYDROLASE"/>
    <property type="match status" value="1"/>
</dbReference>
<dbReference type="GO" id="GO:0016787">
    <property type="term" value="F:hydrolase activity"/>
    <property type="evidence" value="ECO:0007669"/>
    <property type="project" value="UniProtKB-KW"/>
</dbReference>
<evidence type="ECO:0000256" key="2">
    <source>
        <dbReference type="ARBA" id="ARBA00022801"/>
    </source>
</evidence>
<gene>
    <name evidence="4" type="ORF">SDC9_92081</name>
</gene>
<evidence type="ECO:0000256" key="1">
    <source>
        <dbReference type="ARBA" id="ARBA00022723"/>
    </source>
</evidence>
<dbReference type="InterPro" id="IPR050884">
    <property type="entry name" value="CNP_phosphodiesterase-III"/>
</dbReference>
<dbReference type="Pfam" id="PF17839">
    <property type="entry name" value="CNP_C_terminal"/>
    <property type="match status" value="1"/>
</dbReference>
<proteinExistence type="predicted"/>
<keyword evidence="1" id="KW-0479">Metal-binding</keyword>
<dbReference type="InterPro" id="IPR029052">
    <property type="entry name" value="Metallo-depent_PP-like"/>
</dbReference>
<dbReference type="AlphaFoldDB" id="A0A645A6L2"/>
<dbReference type="GO" id="GO:0046872">
    <property type="term" value="F:metal ion binding"/>
    <property type="evidence" value="ECO:0007669"/>
    <property type="project" value="UniProtKB-KW"/>
</dbReference>
<feature type="domain" description="Cyclic nucleotide phosphodiesterase C-terminal" evidence="3">
    <location>
        <begin position="137"/>
        <end position="241"/>
    </location>
</feature>
<name>A0A645A6L2_9ZZZZ</name>
<dbReference type="PANTHER" id="PTHR42988:SF2">
    <property type="entry name" value="CYCLIC NUCLEOTIDE PHOSPHODIESTERASE CBUA0032-RELATED"/>
    <property type="match status" value="1"/>
</dbReference>
<dbReference type="EMBL" id="VSSQ01010860">
    <property type="protein sequence ID" value="MPM45394.1"/>
    <property type="molecule type" value="Genomic_DNA"/>
</dbReference>
<sequence>MLDTSQYKNNIKNKAPQLDGRISDETFQWIKNCNDLAKKKGAKIITVMHHNIIHHSDVIREGFTVNDNEAAIDKFQGLGIDTFLSGHIHIQDISSYEKNGSTIYDIVTESLGIYPQQYGVANYSSKDGFNYSTSKVDVEAWAKESNLTDENLMNFKEYSKDFFVSRAYGKFFNNLLENTNYSEDEMTLMAKTISELNLKYFSGEQEEKEQDMMKSEGFKLLTSSDSGFIKRYVKSIIHDDNLKDNNLHIPSEGGK</sequence>
<evidence type="ECO:0000259" key="3">
    <source>
        <dbReference type="Pfam" id="PF17839"/>
    </source>
</evidence>
<reference evidence="4" key="1">
    <citation type="submission" date="2019-08" db="EMBL/GenBank/DDBJ databases">
        <authorList>
            <person name="Kucharzyk K."/>
            <person name="Murdoch R.W."/>
            <person name="Higgins S."/>
            <person name="Loffler F."/>
        </authorList>
    </citation>
    <scope>NUCLEOTIDE SEQUENCE</scope>
</reference>
<dbReference type="InterPro" id="IPR040869">
    <property type="entry name" value="CNP_C"/>
</dbReference>
<accession>A0A645A6L2</accession>